<dbReference type="Proteomes" id="UP001642360">
    <property type="component" value="Unassembled WGS sequence"/>
</dbReference>
<keyword evidence="3" id="KW-1185">Reference proteome</keyword>
<feature type="region of interest" description="Disordered" evidence="1">
    <location>
        <begin position="1"/>
        <end position="80"/>
    </location>
</feature>
<proteinExistence type="predicted"/>
<name>A0ABC8TP35_9AQUA</name>
<dbReference type="EMBL" id="CAUOFW020005369">
    <property type="protein sequence ID" value="CAK9169812.1"/>
    <property type="molecule type" value="Genomic_DNA"/>
</dbReference>
<feature type="compositionally biased region" description="Low complexity" evidence="1">
    <location>
        <begin position="22"/>
        <end position="75"/>
    </location>
</feature>
<feature type="compositionally biased region" description="Pro residues" evidence="1">
    <location>
        <begin position="163"/>
        <end position="173"/>
    </location>
</feature>
<gene>
    <name evidence="2" type="ORF">ILEXP_LOCUS39286</name>
</gene>
<reference evidence="2 3" key="1">
    <citation type="submission" date="2024-02" db="EMBL/GenBank/DDBJ databases">
        <authorList>
            <person name="Vignale AGUSTIN F."/>
            <person name="Sosa J E."/>
            <person name="Modenutti C."/>
        </authorList>
    </citation>
    <scope>NUCLEOTIDE SEQUENCE [LARGE SCALE GENOMIC DNA]</scope>
</reference>
<feature type="region of interest" description="Disordered" evidence="1">
    <location>
        <begin position="117"/>
        <end position="189"/>
    </location>
</feature>
<dbReference type="AlphaFoldDB" id="A0ABC8TP35"/>
<feature type="compositionally biased region" description="Polar residues" evidence="1">
    <location>
        <begin position="1"/>
        <end position="13"/>
    </location>
</feature>
<evidence type="ECO:0000313" key="3">
    <source>
        <dbReference type="Proteomes" id="UP001642360"/>
    </source>
</evidence>
<sequence length="189" mass="19537">MGSSSFNQQSNHGTMDDQGLLEYSISSSSEVSSLGSDSESMEEVASSASELSSSSSSPTSPSSGSASSSGQLSGSGALGDMSSLLQQLPFKCLEDLAKPENPYKKKLKSCKSYGGLLSSTESHRSNHLSKSSTSSRLICKKPSRGSCSSLGGKRVGNGCFPGNRPPIAPPPPHRSTTTSSFSNQTPLFA</sequence>
<comment type="caution">
    <text evidence="2">The sequence shown here is derived from an EMBL/GenBank/DDBJ whole genome shotgun (WGS) entry which is preliminary data.</text>
</comment>
<accession>A0ABC8TP35</accession>
<evidence type="ECO:0000256" key="1">
    <source>
        <dbReference type="SAM" id="MobiDB-lite"/>
    </source>
</evidence>
<evidence type="ECO:0000313" key="2">
    <source>
        <dbReference type="EMBL" id="CAK9169812.1"/>
    </source>
</evidence>
<protein>
    <submittedName>
        <fullName evidence="2">Uncharacterized protein</fullName>
    </submittedName>
</protein>
<organism evidence="2 3">
    <name type="scientific">Ilex paraguariensis</name>
    <name type="common">yerba mate</name>
    <dbReference type="NCBI Taxonomy" id="185542"/>
    <lineage>
        <taxon>Eukaryota</taxon>
        <taxon>Viridiplantae</taxon>
        <taxon>Streptophyta</taxon>
        <taxon>Embryophyta</taxon>
        <taxon>Tracheophyta</taxon>
        <taxon>Spermatophyta</taxon>
        <taxon>Magnoliopsida</taxon>
        <taxon>eudicotyledons</taxon>
        <taxon>Gunneridae</taxon>
        <taxon>Pentapetalae</taxon>
        <taxon>asterids</taxon>
        <taxon>campanulids</taxon>
        <taxon>Aquifoliales</taxon>
        <taxon>Aquifoliaceae</taxon>
        <taxon>Ilex</taxon>
    </lineage>
</organism>